<evidence type="ECO:0000313" key="2">
    <source>
        <dbReference type="Proteomes" id="UP000325517"/>
    </source>
</evidence>
<dbReference type="InterPro" id="IPR016181">
    <property type="entry name" value="Acyl_CoA_acyltransferase"/>
</dbReference>
<accession>A0A5J6SJH5</accession>
<dbReference type="KEGG" id="psyo:PB01_04105"/>
<dbReference type="Proteomes" id="UP000325517">
    <property type="component" value="Chromosome"/>
</dbReference>
<dbReference type="OrthoDB" id="2426076at2"/>
<dbReference type="GO" id="GO:0016740">
    <property type="term" value="F:transferase activity"/>
    <property type="evidence" value="ECO:0007669"/>
    <property type="project" value="UniProtKB-KW"/>
</dbReference>
<dbReference type="EMBL" id="CP031223">
    <property type="protein sequence ID" value="QFF98065.1"/>
    <property type="molecule type" value="Genomic_DNA"/>
</dbReference>
<dbReference type="Gene3D" id="3.40.630.30">
    <property type="match status" value="1"/>
</dbReference>
<dbReference type="SUPFAM" id="SSF55729">
    <property type="entry name" value="Acyl-CoA N-acyltransferases (Nat)"/>
    <property type="match status" value="1"/>
</dbReference>
<name>A0A5J6SJH5_9BACI</name>
<dbReference type="AlphaFoldDB" id="A0A5J6SJH5"/>
<proteinExistence type="predicted"/>
<sequence length="169" mass="19492">MEDINVYVDFSLDMEEGTSLFNVHAKCIIYPKGSDQAINIGQASIYLFNPVKSSYSEVCDDAVSISLDLYHALTNLESLCDIEYMRGLVATAHFINMKEEWRGKGLRQAFVEKMMQQLAILNVELIMLITNDHMEIDFYNRLGFVNLENKTDITLMYKYVVDKQETLYC</sequence>
<dbReference type="RefSeq" id="WP_151699010.1">
    <property type="nucleotide sequence ID" value="NZ_CP031223.1"/>
</dbReference>
<protein>
    <submittedName>
        <fullName evidence="1">N-acetyltransferase</fullName>
    </submittedName>
</protein>
<keyword evidence="1" id="KW-0808">Transferase</keyword>
<keyword evidence="2" id="KW-1185">Reference proteome</keyword>
<organism evidence="1 2">
    <name type="scientific">Psychrobacillus glaciei</name>
    <dbReference type="NCBI Taxonomy" id="2283160"/>
    <lineage>
        <taxon>Bacteria</taxon>
        <taxon>Bacillati</taxon>
        <taxon>Bacillota</taxon>
        <taxon>Bacilli</taxon>
        <taxon>Bacillales</taxon>
        <taxon>Bacillaceae</taxon>
        <taxon>Psychrobacillus</taxon>
    </lineage>
</organism>
<gene>
    <name evidence="1" type="ORF">PB01_04105</name>
</gene>
<reference evidence="1 2" key="1">
    <citation type="submission" date="2018-07" db="EMBL/GenBank/DDBJ databases">
        <title>Complete genome sequence of Psychrobacillus sp. PB01, isolated from iceberg, and comparative genome analysis of Psychrobacillus strains.</title>
        <authorList>
            <person name="Lee P.C."/>
        </authorList>
    </citation>
    <scope>NUCLEOTIDE SEQUENCE [LARGE SCALE GENOMIC DNA]</scope>
    <source>
        <strain evidence="1 2">PB01</strain>
    </source>
</reference>
<evidence type="ECO:0000313" key="1">
    <source>
        <dbReference type="EMBL" id="QFF98065.1"/>
    </source>
</evidence>